<dbReference type="EMBL" id="JASCZI010151343">
    <property type="protein sequence ID" value="MED6172193.1"/>
    <property type="molecule type" value="Genomic_DNA"/>
</dbReference>
<evidence type="ECO:0000313" key="2">
    <source>
        <dbReference type="EMBL" id="MED6172193.1"/>
    </source>
</evidence>
<dbReference type="PANTHER" id="PTHR31374:SF9">
    <property type="entry name" value="AUXIN-RESPONSIVE FAMILY PROTEIN"/>
    <property type="match status" value="1"/>
</dbReference>
<dbReference type="PANTHER" id="PTHR31374">
    <property type="entry name" value="AUXIN-INDUCED PROTEIN-LIKE-RELATED"/>
    <property type="match status" value="1"/>
</dbReference>
<accession>A0ABU6VJ41</accession>
<dbReference type="Proteomes" id="UP001341840">
    <property type="component" value="Unassembled WGS sequence"/>
</dbReference>
<sequence>MKPKFLRGYLNKWKKLVGRGATKPPCAAYEYCCEWFLWPSKHERSSIPSDVPKGHLVVYVGENHKRYVIKVTLLNHPLFKALLDQAQEEYDFVADSKLCIPCEDHFFLSVLRRASSPEKETVYVRP</sequence>
<organism evidence="2 3">
    <name type="scientific">Stylosanthes scabra</name>
    <dbReference type="NCBI Taxonomy" id="79078"/>
    <lineage>
        <taxon>Eukaryota</taxon>
        <taxon>Viridiplantae</taxon>
        <taxon>Streptophyta</taxon>
        <taxon>Embryophyta</taxon>
        <taxon>Tracheophyta</taxon>
        <taxon>Spermatophyta</taxon>
        <taxon>Magnoliopsida</taxon>
        <taxon>eudicotyledons</taxon>
        <taxon>Gunneridae</taxon>
        <taxon>Pentapetalae</taxon>
        <taxon>rosids</taxon>
        <taxon>fabids</taxon>
        <taxon>Fabales</taxon>
        <taxon>Fabaceae</taxon>
        <taxon>Papilionoideae</taxon>
        <taxon>50 kb inversion clade</taxon>
        <taxon>dalbergioids sensu lato</taxon>
        <taxon>Dalbergieae</taxon>
        <taxon>Pterocarpus clade</taxon>
        <taxon>Stylosanthes</taxon>
    </lineage>
</organism>
<evidence type="ECO:0000256" key="1">
    <source>
        <dbReference type="ARBA" id="ARBA00006974"/>
    </source>
</evidence>
<reference evidence="2 3" key="1">
    <citation type="journal article" date="2023" name="Plants (Basel)">
        <title>Bridging the Gap: Combining Genomics and Transcriptomics Approaches to Understand Stylosanthes scabra, an Orphan Legume from the Brazilian Caatinga.</title>
        <authorList>
            <person name="Ferreira-Neto J.R.C."/>
            <person name="da Silva M.D."/>
            <person name="Binneck E."/>
            <person name="de Melo N.F."/>
            <person name="da Silva R.H."/>
            <person name="de Melo A.L.T.M."/>
            <person name="Pandolfi V."/>
            <person name="Bustamante F.O."/>
            <person name="Brasileiro-Vidal A.C."/>
            <person name="Benko-Iseppon A.M."/>
        </authorList>
    </citation>
    <scope>NUCLEOTIDE SEQUENCE [LARGE SCALE GENOMIC DNA]</scope>
    <source>
        <tissue evidence="2">Leaves</tissue>
    </source>
</reference>
<evidence type="ECO:0000313" key="3">
    <source>
        <dbReference type="Proteomes" id="UP001341840"/>
    </source>
</evidence>
<keyword evidence="3" id="KW-1185">Reference proteome</keyword>
<protein>
    <submittedName>
        <fullName evidence="2">Uncharacterized protein</fullName>
    </submittedName>
</protein>
<comment type="caution">
    <text evidence="2">The sequence shown here is derived from an EMBL/GenBank/DDBJ whole genome shotgun (WGS) entry which is preliminary data.</text>
</comment>
<gene>
    <name evidence="2" type="ORF">PIB30_047792</name>
</gene>
<proteinExistence type="inferred from homology"/>
<dbReference type="InterPro" id="IPR003676">
    <property type="entry name" value="SAUR_fam"/>
</dbReference>
<dbReference type="Pfam" id="PF02519">
    <property type="entry name" value="Auxin_inducible"/>
    <property type="match status" value="1"/>
</dbReference>
<name>A0ABU6VJ41_9FABA</name>
<comment type="similarity">
    <text evidence="1">Belongs to the ARG7 family.</text>
</comment>